<dbReference type="PANTHER" id="PTHR34148:SF1">
    <property type="entry name" value="ADENOSYLCOBINAMIDE-GDP RIBAZOLETRANSFERASE"/>
    <property type="match status" value="1"/>
</dbReference>
<organism evidence="20 21">
    <name type="scientific">Granulicella sibirica</name>
    <dbReference type="NCBI Taxonomy" id="2479048"/>
    <lineage>
        <taxon>Bacteria</taxon>
        <taxon>Pseudomonadati</taxon>
        <taxon>Acidobacteriota</taxon>
        <taxon>Terriglobia</taxon>
        <taxon>Terriglobales</taxon>
        <taxon>Acidobacteriaceae</taxon>
        <taxon>Granulicella</taxon>
    </lineage>
</organism>
<comment type="similarity">
    <text evidence="4 19">Belongs to the CobS family.</text>
</comment>
<feature type="transmembrane region" description="Helical" evidence="19">
    <location>
        <begin position="142"/>
        <end position="166"/>
    </location>
</feature>
<dbReference type="InterPro" id="IPR003805">
    <property type="entry name" value="CobS"/>
</dbReference>
<gene>
    <name evidence="19" type="primary">cobS</name>
    <name evidence="20" type="ORF">GRAN_0224</name>
</gene>
<keyword evidence="8 19" id="KW-0169">Cobalamin biosynthesis</keyword>
<dbReference type="GO" id="GO:0009236">
    <property type="term" value="P:cobalamin biosynthetic process"/>
    <property type="evidence" value="ECO:0007669"/>
    <property type="project" value="UniProtKB-UniRule"/>
</dbReference>
<sequence length="255" mass="27140">MTTTTLTRRPWTDLVVAIQFLTRVPTPRVEYSPDALARSVMWFPLVGLLIGGSAALVAHLLTPHVARPVVALAIVFYLILLTGALHEDGLADAADAFGGGWTRDRILAILRDSRIGSYGAIALIVSLAARVLLLGTMPPGNVVGYLIAAHVLCRWTTLPLSTFLPAARAESDGQGARLARRTTLTTLYLGSALTLLIVGITLRLHSIAPILAVAAIAVISARFYQYKIKGVTGDCFGATNQLAEIAVYLCGAWIA</sequence>
<keyword evidence="10 19" id="KW-0812">Transmembrane</keyword>
<keyword evidence="9 19" id="KW-0808">Transferase</keyword>
<reference evidence="20 21" key="1">
    <citation type="submission" date="2018-11" db="EMBL/GenBank/DDBJ databases">
        <authorList>
            <person name="Mardanov A.V."/>
            <person name="Ravin N.V."/>
            <person name="Dedysh S.N."/>
        </authorList>
    </citation>
    <scope>NUCLEOTIDE SEQUENCE [LARGE SCALE GENOMIC DNA]</scope>
    <source>
        <strain evidence="20 21">AF10</strain>
    </source>
</reference>
<evidence type="ECO:0000256" key="15">
    <source>
        <dbReference type="ARBA" id="ARBA00032605"/>
    </source>
</evidence>
<comment type="catalytic activity">
    <reaction evidence="18 19">
        <text>alpha-ribazole 5'-phosphate + adenosylcob(III)inamide-GDP = adenosylcob(III)alamin 5'-phosphate + GMP + H(+)</text>
        <dbReference type="Rhea" id="RHEA:23560"/>
        <dbReference type="ChEBI" id="CHEBI:15378"/>
        <dbReference type="ChEBI" id="CHEBI:57918"/>
        <dbReference type="ChEBI" id="CHEBI:58115"/>
        <dbReference type="ChEBI" id="CHEBI:60487"/>
        <dbReference type="ChEBI" id="CHEBI:60493"/>
        <dbReference type="EC" id="2.7.8.26"/>
    </reaction>
</comment>
<dbReference type="GO" id="GO:0008818">
    <property type="term" value="F:cobalamin 5'-phosphate synthase activity"/>
    <property type="evidence" value="ECO:0007669"/>
    <property type="project" value="UniProtKB-UniRule"/>
</dbReference>
<name>A0A4V1L5T8_9BACT</name>
<keyword evidence="11 19" id="KW-0460">Magnesium</keyword>
<comment type="catalytic activity">
    <reaction evidence="17 19">
        <text>alpha-ribazole + adenosylcob(III)inamide-GDP = adenosylcob(III)alamin + GMP + H(+)</text>
        <dbReference type="Rhea" id="RHEA:16049"/>
        <dbReference type="ChEBI" id="CHEBI:10329"/>
        <dbReference type="ChEBI" id="CHEBI:15378"/>
        <dbReference type="ChEBI" id="CHEBI:18408"/>
        <dbReference type="ChEBI" id="CHEBI:58115"/>
        <dbReference type="ChEBI" id="CHEBI:60487"/>
        <dbReference type="EC" id="2.7.8.26"/>
    </reaction>
</comment>
<accession>A0A4V1L5T8</accession>
<dbReference type="EC" id="2.7.8.26" evidence="5 19"/>
<evidence type="ECO:0000256" key="4">
    <source>
        <dbReference type="ARBA" id="ARBA00010561"/>
    </source>
</evidence>
<feature type="transmembrane region" description="Helical" evidence="19">
    <location>
        <begin position="65"/>
        <end position="85"/>
    </location>
</feature>
<evidence type="ECO:0000256" key="5">
    <source>
        <dbReference type="ARBA" id="ARBA00013200"/>
    </source>
</evidence>
<comment type="cofactor">
    <cofactor evidence="1 19">
        <name>Mg(2+)</name>
        <dbReference type="ChEBI" id="CHEBI:18420"/>
    </cofactor>
</comment>
<dbReference type="EMBL" id="RDSM01000001">
    <property type="protein sequence ID" value="RXH56914.1"/>
    <property type="molecule type" value="Genomic_DNA"/>
</dbReference>
<evidence type="ECO:0000256" key="8">
    <source>
        <dbReference type="ARBA" id="ARBA00022573"/>
    </source>
</evidence>
<keyword evidence="12 19" id="KW-1133">Transmembrane helix</keyword>
<keyword evidence="13 19" id="KW-0472">Membrane</keyword>
<evidence type="ECO:0000256" key="2">
    <source>
        <dbReference type="ARBA" id="ARBA00004651"/>
    </source>
</evidence>
<evidence type="ECO:0000256" key="18">
    <source>
        <dbReference type="ARBA" id="ARBA00049504"/>
    </source>
</evidence>
<evidence type="ECO:0000256" key="10">
    <source>
        <dbReference type="ARBA" id="ARBA00022692"/>
    </source>
</evidence>
<evidence type="ECO:0000256" key="3">
    <source>
        <dbReference type="ARBA" id="ARBA00004663"/>
    </source>
</evidence>
<evidence type="ECO:0000313" key="20">
    <source>
        <dbReference type="EMBL" id="RXH56914.1"/>
    </source>
</evidence>
<dbReference type="NCBIfam" id="TIGR00317">
    <property type="entry name" value="cobS"/>
    <property type="match status" value="1"/>
</dbReference>
<dbReference type="Proteomes" id="UP000289437">
    <property type="component" value="Unassembled WGS sequence"/>
</dbReference>
<evidence type="ECO:0000256" key="17">
    <source>
        <dbReference type="ARBA" id="ARBA00048623"/>
    </source>
</evidence>
<evidence type="ECO:0000256" key="7">
    <source>
        <dbReference type="ARBA" id="ARBA00022475"/>
    </source>
</evidence>
<evidence type="ECO:0000256" key="9">
    <source>
        <dbReference type="ARBA" id="ARBA00022679"/>
    </source>
</evidence>
<feature type="transmembrane region" description="Helical" evidence="19">
    <location>
        <begin position="40"/>
        <end position="59"/>
    </location>
</feature>
<evidence type="ECO:0000256" key="14">
    <source>
        <dbReference type="ARBA" id="ARBA00025228"/>
    </source>
</evidence>
<feature type="transmembrane region" description="Helical" evidence="19">
    <location>
        <begin position="206"/>
        <end position="224"/>
    </location>
</feature>
<feature type="transmembrane region" description="Helical" evidence="19">
    <location>
        <begin position="115"/>
        <end position="136"/>
    </location>
</feature>
<evidence type="ECO:0000313" key="21">
    <source>
        <dbReference type="Proteomes" id="UP000289437"/>
    </source>
</evidence>
<evidence type="ECO:0000256" key="1">
    <source>
        <dbReference type="ARBA" id="ARBA00001946"/>
    </source>
</evidence>
<dbReference type="PANTHER" id="PTHR34148">
    <property type="entry name" value="ADENOSYLCOBINAMIDE-GDP RIBAZOLETRANSFERASE"/>
    <property type="match status" value="1"/>
</dbReference>
<dbReference type="AlphaFoldDB" id="A0A4V1L5T8"/>
<comment type="function">
    <text evidence="14 19">Joins adenosylcobinamide-GDP and alpha-ribazole to generate adenosylcobalamin (Ado-cobalamin). Also synthesizes adenosylcobalamin 5'-phosphate from adenosylcobinamide-GDP and alpha-ribazole 5'-phosphate.</text>
</comment>
<comment type="caution">
    <text evidence="20">The sequence shown here is derived from an EMBL/GenBank/DDBJ whole genome shotgun (WGS) entry which is preliminary data.</text>
</comment>
<dbReference type="OrthoDB" id="9794626at2"/>
<evidence type="ECO:0000256" key="12">
    <source>
        <dbReference type="ARBA" id="ARBA00022989"/>
    </source>
</evidence>
<dbReference type="RefSeq" id="WP_128911167.1">
    <property type="nucleotide sequence ID" value="NZ_RDSM01000001.1"/>
</dbReference>
<keyword evidence="7 19" id="KW-1003">Cell membrane</keyword>
<comment type="subcellular location">
    <subcellularLocation>
        <location evidence="2 19">Cell membrane</location>
        <topology evidence="2 19">Multi-pass membrane protein</topology>
    </subcellularLocation>
</comment>
<dbReference type="GO" id="GO:0051073">
    <property type="term" value="F:adenosylcobinamide-GDP ribazoletransferase activity"/>
    <property type="evidence" value="ECO:0007669"/>
    <property type="project" value="UniProtKB-UniRule"/>
</dbReference>
<evidence type="ECO:0000256" key="13">
    <source>
        <dbReference type="ARBA" id="ARBA00023136"/>
    </source>
</evidence>
<dbReference type="Pfam" id="PF02654">
    <property type="entry name" value="CobS"/>
    <property type="match status" value="1"/>
</dbReference>
<evidence type="ECO:0000256" key="19">
    <source>
        <dbReference type="HAMAP-Rule" id="MF_00719"/>
    </source>
</evidence>
<dbReference type="UniPathway" id="UPA00148">
    <property type="reaction ID" value="UER00238"/>
</dbReference>
<comment type="pathway">
    <text evidence="3 19">Cofactor biosynthesis; adenosylcobalamin biosynthesis; adenosylcobalamin from cob(II)yrinate a,c-diamide: step 7/7.</text>
</comment>
<dbReference type="HAMAP" id="MF_00719">
    <property type="entry name" value="CobS"/>
    <property type="match status" value="1"/>
</dbReference>
<feature type="transmembrane region" description="Helical" evidence="19">
    <location>
        <begin position="178"/>
        <end position="200"/>
    </location>
</feature>
<evidence type="ECO:0000256" key="6">
    <source>
        <dbReference type="ARBA" id="ARBA00015850"/>
    </source>
</evidence>
<dbReference type="GO" id="GO:0005886">
    <property type="term" value="C:plasma membrane"/>
    <property type="evidence" value="ECO:0007669"/>
    <property type="project" value="UniProtKB-SubCell"/>
</dbReference>
<protein>
    <recommendedName>
        <fullName evidence="6 19">Adenosylcobinamide-GDP ribazoletransferase</fullName>
        <ecNumber evidence="5 19">2.7.8.26</ecNumber>
    </recommendedName>
    <alternativeName>
        <fullName evidence="16 19">Cobalamin synthase</fullName>
    </alternativeName>
    <alternativeName>
        <fullName evidence="15 19">Cobalamin-5'-phosphate synthase</fullName>
    </alternativeName>
</protein>
<reference evidence="21" key="2">
    <citation type="submission" date="2019-02" db="EMBL/GenBank/DDBJ databases">
        <title>Granulicella sibirica sp. nov., a psychrotolerant acidobacterium isolated from an organic soil layer in forested tundra, West Siberia.</title>
        <authorList>
            <person name="Oshkin I.Y."/>
            <person name="Kulichevskaya I.S."/>
            <person name="Rijpstra W.I.C."/>
            <person name="Sinninghe Damste J.S."/>
            <person name="Rakitin A.L."/>
            <person name="Ravin N.V."/>
            <person name="Dedysh S.N."/>
        </authorList>
    </citation>
    <scope>NUCLEOTIDE SEQUENCE [LARGE SCALE GENOMIC DNA]</scope>
    <source>
        <strain evidence="21">AF10</strain>
    </source>
</reference>
<proteinExistence type="inferred from homology"/>
<evidence type="ECO:0000256" key="11">
    <source>
        <dbReference type="ARBA" id="ARBA00022842"/>
    </source>
</evidence>
<keyword evidence="21" id="KW-1185">Reference proteome</keyword>
<evidence type="ECO:0000256" key="16">
    <source>
        <dbReference type="ARBA" id="ARBA00032853"/>
    </source>
</evidence>